<accession>A0A067MKY4</accession>
<proteinExistence type="predicted"/>
<dbReference type="EMBL" id="KL198027">
    <property type="protein sequence ID" value="KDQ16413.1"/>
    <property type="molecule type" value="Genomic_DNA"/>
</dbReference>
<keyword evidence="3" id="KW-1185">Reference proteome</keyword>
<dbReference type="SUPFAM" id="SSF81383">
    <property type="entry name" value="F-box domain"/>
    <property type="match status" value="1"/>
</dbReference>
<dbReference type="InterPro" id="IPR001810">
    <property type="entry name" value="F-box_dom"/>
</dbReference>
<feature type="domain" description="F-box" evidence="1">
    <location>
        <begin position="1"/>
        <end position="46"/>
    </location>
</feature>
<dbReference type="InterPro" id="IPR036047">
    <property type="entry name" value="F-box-like_dom_sf"/>
</dbReference>
<dbReference type="Pfam" id="PF00646">
    <property type="entry name" value="F-box"/>
    <property type="match status" value="1"/>
</dbReference>
<sequence>MPPPVLPNDVLIDVFALLGSRSLLYFACASKRIRNLIVPSFLFNRIAIHTGRKGSLRLFCRRIIDGDTSYGDSVRDLSVHMLHYIDKIMLANALVKMRNLHEIHLLNTSGFNAGLVMGSIGSLVYLHHLDTQGYIQYRFTPAMANLTALRSITLVGRGLYHVILSPSAEGSAMPDCRSASEKLCLRPMSWDPLGELRFTSGWPVGVWPSVHTLNLCDTFVRGMGDLNLLISFPSARSFASPQSSSMIWAQLPCNTPFISRLESFEGTQEELVLAFSAFSNLRPFVSTTDLPLYFKLDRLPSGLQALELEFNIGGCHQPLSQLITTTPNLAFLLLTLDALDEADVLATVEELVACLSHLPLAYLVCKCRKITSDREALERHALWDAVFMTPALESMPALQALHLQLESHERRWCRGTGQEDPLYSRFLELSTREEEADIC</sequence>
<dbReference type="Proteomes" id="UP000027195">
    <property type="component" value="Unassembled WGS sequence"/>
</dbReference>
<dbReference type="HOGENOM" id="CLU_039742_0_0_1"/>
<evidence type="ECO:0000313" key="2">
    <source>
        <dbReference type="EMBL" id="KDQ16413.1"/>
    </source>
</evidence>
<organism evidence="2 3">
    <name type="scientific">Botryobasidium botryosum (strain FD-172 SS1)</name>
    <dbReference type="NCBI Taxonomy" id="930990"/>
    <lineage>
        <taxon>Eukaryota</taxon>
        <taxon>Fungi</taxon>
        <taxon>Dikarya</taxon>
        <taxon>Basidiomycota</taxon>
        <taxon>Agaricomycotina</taxon>
        <taxon>Agaricomycetes</taxon>
        <taxon>Cantharellales</taxon>
        <taxon>Botryobasidiaceae</taxon>
        <taxon>Botryobasidium</taxon>
    </lineage>
</organism>
<name>A0A067MKY4_BOTB1</name>
<dbReference type="PROSITE" id="PS50181">
    <property type="entry name" value="FBOX"/>
    <property type="match status" value="1"/>
</dbReference>
<reference evidence="3" key="1">
    <citation type="journal article" date="2014" name="Proc. Natl. Acad. Sci. U.S.A.">
        <title>Extensive sampling of basidiomycete genomes demonstrates inadequacy of the white-rot/brown-rot paradigm for wood decay fungi.</title>
        <authorList>
            <person name="Riley R."/>
            <person name="Salamov A.A."/>
            <person name="Brown D.W."/>
            <person name="Nagy L.G."/>
            <person name="Floudas D."/>
            <person name="Held B.W."/>
            <person name="Levasseur A."/>
            <person name="Lombard V."/>
            <person name="Morin E."/>
            <person name="Otillar R."/>
            <person name="Lindquist E.A."/>
            <person name="Sun H."/>
            <person name="LaButti K.M."/>
            <person name="Schmutz J."/>
            <person name="Jabbour D."/>
            <person name="Luo H."/>
            <person name="Baker S.E."/>
            <person name="Pisabarro A.G."/>
            <person name="Walton J.D."/>
            <person name="Blanchette R.A."/>
            <person name="Henrissat B."/>
            <person name="Martin F."/>
            <person name="Cullen D."/>
            <person name="Hibbett D.S."/>
            <person name="Grigoriev I.V."/>
        </authorList>
    </citation>
    <scope>NUCLEOTIDE SEQUENCE [LARGE SCALE GENOMIC DNA]</scope>
    <source>
        <strain evidence="3">FD-172 SS1</strain>
    </source>
</reference>
<evidence type="ECO:0000259" key="1">
    <source>
        <dbReference type="PROSITE" id="PS50181"/>
    </source>
</evidence>
<dbReference type="AlphaFoldDB" id="A0A067MKY4"/>
<protein>
    <recommendedName>
        <fullName evidence="1">F-box domain-containing protein</fullName>
    </recommendedName>
</protein>
<gene>
    <name evidence="2" type="ORF">BOTBODRAFT_622053</name>
</gene>
<evidence type="ECO:0000313" key="3">
    <source>
        <dbReference type="Proteomes" id="UP000027195"/>
    </source>
</evidence>
<dbReference type="InParanoid" id="A0A067MKY4"/>